<name>A0A1M4XS58_9CLOT</name>
<feature type="binding site" evidence="11">
    <location>
        <begin position="179"/>
        <end position="181"/>
    </location>
    <ligand>
        <name>beta-D-galactose</name>
        <dbReference type="ChEBI" id="CHEBI:27667"/>
    </ligand>
</feature>
<dbReference type="GO" id="GO:0005737">
    <property type="term" value="C:cytoplasm"/>
    <property type="evidence" value="ECO:0007669"/>
    <property type="project" value="TreeGrafter"/>
</dbReference>
<comment type="catalytic activity">
    <reaction evidence="1 8">
        <text>alpha-D-glucose = beta-D-glucose</text>
        <dbReference type="Rhea" id="RHEA:10264"/>
        <dbReference type="ChEBI" id="CHEBI:15903"/>
        <dbReference type="ChEBI" id="CHEBI:17925"/>
        <dbReference type="EC" id="5.1.3.3"/>
    </reaction>
</comment>
<dbReference type="GO" id="GO:0004034">
    <property type="term" value="F:aldose 1-epimerase activity"/>
    <property type="evidence" value="ECO:0007669"/>
    <property type="project" value="UniProtKB-EC"/>
</dbReference>
<evidence type="ECO:0000256" key="6">
    <source>
        <dbReference type="ARBA" id="ARBA00023235"/>
    </source>
</evidence>
<feature type="active site" description="Proton acceptor" evidence="9">
    <location>
        <position position="312"/>
    </location>
</feature>
<dbReference type="InterPro" id="IPR008183">
    <property type="entry name" value="Aldose_1/G6P_1-epimerase"/>
</dbReference>
<evidence type="ECO:0000256" key="5">
    <source>
        <dbReference type="ARBA" id="ARBA00014165"/>
    </source>
</evidence>
<dbReference type="InterPro" id="IPR015443">
    <property type="entry name" value="Aldose_1-epimerase"/>
</dbReference>
<keyword evidence="7 8" id="KW-0119">Carbohydrate metabolism</keyword>
<dbReference type="PROSITE" id="PS00545">
    <property type="entry name" value="ALDOSE_1_EPIMERASE"/>
    <property type="match status" value="1"/>
</dbReference>
<dbReference type="InterPro" id="IPR014718">
    <property type="entry name" value="GH-type_carb-bd"/>
</dbReference>
<dbReference type="CDD" id="cd09019">
    <property type="entry name" value="galactose_mutarotase_like"/>
    <property type="match status" value="1"/>
</dbReference>
<keyword evidence="6 8" id="KW-0413">Isomerase</keyword>
<evidence type="ECO:0000313" key="13">
    <source>
        <dbReference type="Proteomes" id="UP000184035"/>
    </source>
</evidence>
<dbReference type="InterPro" id="IPR011013">
    <property type="entry name" value="Gal_mutarotase_sf_dom"/>
</dbReference>
<proteinExistence type="inferred from homology"/>
<dbReference type="EMBL" id="FQVM01000020">
    <property type="protein sequence ID" value="SHE96301.1"/>
    <property type="molecule type" value="Genomic_DNA"/>
</dbReference>
<sequence>MRFEEKVVGKIKGKDVVSYTLTNDNGMKVSVLNYGGIITDIIVPDKNNNFENIVLKFKDIKSYEAPDSYLGAIVGRTAGRISKGKFTINNKTYNLPINNGVNNLHGGMEGFSRRFWKGDFKEEKHKIKLTLSLKSRDGEEGFPGNLEVKVNYILDNSNSLALEYYGKSDKDTLVNMTNHSYFNLSGEDKENILNHKLKINSDEYLPLDDSYALKGIKEKVYKTPFDFKEFKIIEQDINKDDYQLNLAKGYDHPWILNNGKDSKVTLWNEENGRCMDVFTDNPSVVIYTANFGDKEVLTSGRSNETRRGICFETQRPSIGINEAFKEQSILRAEEEYKVVTIFKFYLR</sequence>
<feature type="active site" description="Proton donor" evidence="9">
    <location>
        <position position="179"/>
    </location>
</feature>
<dbReference type="AlphaFoldDB" id="A0A1M4XS58"/>
<comment type="pathway">
    <text evidence="2 8">Carbohydrate metabolism; hexose metabolism.</text>
</comment>
<dbReference type="InterPro" id="IPR047215">
    <property type="entry name" value="Galactose_mutarotase-like"/>
</dbReference>
<comment type="similarity">
    <text evidence="3 8">Belongs to the aldose epimerase family.</text>
</comment>
<feature type="binding site" evidence="10">
    <location>
        <position position="251"/>
    </location>
    <ligand>
        <name>beta-D-galactose</name>
        <dbReference type="ChEBI" id="CHEBI:27667"/>
    </ligand>
</feature>
<protein>
    <recommendedName>
        <fullName evidence="5 8">Aldose 1-epimerase</fullName>
        <ecNumber evidence="4 8">5.1.3.3</ecNumber>
    </recommendedName>
</protein>
<dbReference type="GO" id="GO:0006006">
    <property type="term" value="P:glucose metabolic process"/>
    <property type="evidence" value="ECO:0007669"/>
    <property type="project" value="TreeGrafter"/>
</dbReference>
<reference evidence="12 13" key="1">
    <citation type="submission" date="2016-11" db="EMBL/GenBank/DDBJ databases">
        <authorList>
            <person name="Jaros S."/>
            <person name="Januszkiewicz K."/>
            <person name="Wedrychowicz H."/>
        </authorList>
    </citation>
    <scope>NUCLEOTIDE SEQUENCE [LARGE SCALE GENOMIC DNA]</scope>
    <source>
        <strain evidence="12 13">DSM 2631</strain>
    </source>
</reference>
<dbReference type="OrthoDB" id="9779408at2"/>
<dbReference type="GO" id="GO:0030246">
    <property type="term" value="F:carbohydrate binding"/>
    <property type="evidence" value="ECO:0007669"/>
    <property type="project" value="InterPro"/>
</dbReference>
<dbReference type="Proteomes" id="UP000184035">
    <property type="component" value="Unassembled WGS sequence"/>
</dbReference>
<evidence type="ECO:0000256" key="3">
    <source>
        <dbReference type="ARBA" id="ARBA00006206"/>
    </source>
</evidence>
<evidence type="ECO:0000256" key="2">
    <source>
        <dbReference type="ARBA" id="ARBA00005028"/>
    </source>
</evidence>
<dbReference type="PANTHER" id="PTHR10091">
    <property type="entry name" value="ALDOSE-1-EPIMERASE"/>
    <property type="match status" value="1"/>
</dbReference>
<accession>A0A1M4XS58</accession>
<dbReference type="RefSeq" id="WP_072896807.1">
    <property type="nucleotide sequence ID" value="NZ_FQVM01000020.1"/>
</dbReference>
<dbReference type="NCBIfam" id="NF008277">
    <property type="entry name" value="PRK11055.1"/>
    <property type="match status" value="1"/>
</dbReference>
<evidence type="ECO:0000256" key="11">
    <source>
        <dbReference type="PIRSR" id="PIRSR005096-3"/>
    </source>
</evidence>
<evidence type="ECO:0000256" key="4">
    <source>
        <dbReference type="ARBA" id="ARBA00013185"/>
    </source>
</evidence>
<dbReference type="Gene3D" id="2.70.98.10">
    <property type="match status" value="1"/>
</dbReference>
<dbReference type="PIRSF" id="PIRSF005096">
    <property type="entry name" value="GALM"/>
    <property type="match status" value="1"/>
</dbReference>
<evidence type="ECO:0000256" key="9">
    <source>
        <dbReference type="PIRSR" id="PIRSR005096-1"/>
    </source>
</evidence>
<evidence type="ECO:0000256" key="7">
    <source>
        <dbReference type="ARBA" id="ARBA00023277"/>
    </source>
</evidence>
<gene>
    <name evidence="12" type="ORF">SAMN05443638_12031</name>
</gene>
<dbReference type="STRING" id="1533.SAMN05443638_12031"/>
<dbReference type="Pfam" id="PF01263">
    <property type="entry name" value="Aldose_epim"/>
    <property type="match status" value="1"/>
</dbReference>
<keyword evidence="13" id="KW-1185">Reference proteome</keyword>
<evidence type="ECO:0000313" key="12">
    <source>
        <dbReference type="EMBL" id="SHE96301.1"/>
    </source>
</evidence>
<dbReference type="SUPFAM" id="SSF74650">
    <property type="entry name" value="Galactose mutarotase-like"/>
    <property type="match status" value="1"/>
</dbReference>
<dbReference type="InterPro" id="IPR018052">
    <property type="entry name" value="Ald1_epimerase_CS"/>
</dbReference>
<dbReference type="GO" id="GO:0033499">
    <property type="term" value="P:galactose catabolic process via UDP-galactose, Leloir pathway"/>
    <property type="evidence" value="ECO:0007669"/>
    <property type="project" value="TreeGrafter"/>
</dbReference>
<evidence type="ECO:0000256" key="10">
    <source>
        <dbReference type="PIRSR" id="PIRSR005096-2"/>
    </source>
</evidence>
<evidence type="ECO:0000256" key="1">
    <source>
        <dbReference type="ARBA" id="ARBA00001614"/>
    </source>
</evidence>
<dbReference type="PANTHER" id="PTHR10091:SF0">
    <property type="entry name" value="GALACTOSE MUTAROTASE"/>
    <property type="match status" value="1"/>
</dbReference>
<evidence type="ECO:0000256" key="8">
    <source>
        <dbReference type="PIRNR" id="PIRNR005096"/>
    </source>
</evidence>
<dbReference type="EC" id="5.1.3.3" evidence="4 8"/>
<organism evidence="12 13">
    <name type="scientific">Clostridium fallax</name>
    <dbReference type="NCBI Taxonomy" id="1533"/>
    <lineage>
        <taxon>Bacteria</taxon>
        <taxon>Bacillati</taxon>
        <taxon>Bacillota</taxon>
        <taxon>Clostridia</taxon>
        <taxon>Eubacteriales</taxon>
        <taxon>Clostridiaceae</taxon>
        <taxon>Clostridium</taxon>
    </lineage>
</organism>
<dbReference type="UniPathway" id="UPA00242"/>